<organism evidence="2 3">
    <name type="scientific">Trichonephila inaurata madagascariensis</name>
    <dbReference type="NCBI Taxonomy" id="2747483"/>
    <lineage>
        <taxon>Eukaryota</taxon>
        <taxon>Metazoa</taxon>
        <taxon>Ecdysozoa</taxon>
        <taxon>Arthropoda</taxon>
        <taxon>Chelicerata</taxon>
        <taxon>Arachnida</taxon>
        <taxon>Araneae</taxon>
        <taxon>Araneomorphae</taxon>
        <taxon>Entelegynae</taxon>
        <taxon>Araneoidea</taxon>
        <taxon>Nephilidae</taxon>
        <taxon>Trichonephila</taxon>
        <taxon>Trichonephila inaurata</taxon>
    </lineage>
</organism>
<feature type="region of interest" description="Disordered" evidence="1">
    <location>
        <begin position="204"/>
        <end position="256"/>
    </location>
</feature>
<dbReference type="OrthoDB" id="6433091at2759"/>
<evidence type="ECO:0000313" key="2">
    <source>
        <dbReference type="EMBL" id="GFY77362.1"/>
    </source>
</evidence>
<dbReference type="EMBL" id="BMAV01022425">
    <property type="protein sequence ID" value="GFY77362.1"/>
    <property type="molecule type" value="Genomic_DNA"/>
</dbReference>
<name>A0A8X7CU01_9ARAC</name>
<dbReference type="Proteomes" id="UP000886998">
    <property type="component" value="Unassembled WGS sequence"/>
</dbReference>
<keyword evidence="3" id="KW-1185">Reference proteome</keyword>
<feature type="region of interest" description="Disordered" evidence="1">
    <location>
        <begin position="359"/>
        <end position="383"/>
    </location>
</feature>
<proteinExistence type="predicted"/>
<comment type="caution">
    <text evidence="2">The sequence shown here is derived from an EMBL/GenBank/DDBJ whole genome shotgun (WGS) entry which is preliminary data.</text>
</comment>
<reference evidence="2" key="1">
    <citation type="submission" date="2020-08" db="EMBL/GenBank/DDBJ databases">
        <title>Multicomponent nature underlies the extraordinary mechanical properties of spider dragline silk.</title>
        <authorList>
            <person name="Kono N."/>
            <person name="Nakamura H."/>
            <person name="Mori M."/>
            <person name="Yoshida Y."/>
            <person name="Ohtoshi R."/>
            <person name="Malay A.D."/>
            <person name="Moran D.A.P."/>
            <person name="Tomita M."/>
            <person name="Numata K."/>
            <person name="Arakawa K."/>
        </authorList>
    </citation>
    <scope>NUCLEOTIDE SEQUENCE</scope>
</reference>
<dbReference type="AlphaFoldDB" id="A0A8X7CU01"/>
<evidence type="ECO:0000313" key="3">
    <source>
        <dbReference type="Proteomes" id="UP000886998"/>
    </source>
</evidence>
<feature type="region of interest" description="Disordered" evidence="1">
    <location>
        <begin position="26"/>
        <end position="95"/>
    </location>
</feature>
<feature type="compositionally biased region" description="Polar residues" evidence="1">
    <location>
        <begin position="47"/>
        <end position="56"/>
    </location>
</feature>
<feature type="region of interest" description="Disordered" evidence="1">
    <location>
        <begin position="281"/>
        <end position="310"/>
    </location>
</feature>
<accession>A0A8X7CU01</accession>
<sequence length="588" mass="66227">MSCPYNYTASLLKVLEVVRECNDRDVEENTQSLVPHQSDVPVPDQGLSFQDHQTPTSERENECSNIAQNSAETDDQLNRDTLVPETPRSTNPMFPHYATSTTSTVLKCSFESLKSSDSVLKSRNKIFGSETASTSTFTTPEEIQHSNVLRSDSSILNENTSSASEKYPHIVAGTRSANLDICNPSVSGPVHVEKHEIPVRKLVGPSRSQFEGRKRQNEKTEISVMPDQRRAITKSGSRFFENPPKTDPKVQFPFQSNPSSDPYLPLAFQKPFFLQQTKSLEETGELSSTNRTKKHDPRYPLTRSSALHPFGSSAMPCKEYNNAAWGPDVYTAGQLHSFESGNYNRHYHGAQYSKSEIPEAQRGLQRSSTLNPSRWRSVDSEEPHYPFKRRGIPEVVRYSMPKTSESCSLGAHNFNSTYHRAKCPRGGSSAVQRRRYEGVGTAQDQLNALPFTSRSYASVVASNININWAPSIRGKILESRRLMLKPSSIPSLPKETFDRICREGIICEDNGCFYMIFKVNTQFTHGREYHIKYVTSQNLDGTCNFSSDDNGRPTAGVTCRHYRPHSSTQAIIEWLMSLPRPEDMDKIR</sequence>
<feature type="compositionally biased region" description="Polar residues" evidence="1">
    <location>
        <begin position="364"/>
        <end position="374"/>
    </location>
</feature>
<protein>
    <submittedName>
        <fullName evidence="2">Uncharacterized protein</fullName>
    </submittedName>
</protein>
<evidence type="ECO:0000256" key="1">
    <source>
        <dbReference type="SAM" id="MobiDB-lite"/>
    </source>
</evidence>
<feature type="compositionally biased region" description="Basic and acidic residues" evidence="1">
    <location>
        <begin position="210"/>
        <end position="221"/>
    </location>
</feature>
<gene>
    <name evidence="2" type="ORF">TNIN_5361</name>
</gene>